<sequence>MKRFFLFIWVKKLIIIPAVLAAAVLGFIFLRGDEEIEHQFVIVQKQDVIHEVDVTGRVRPAESVNLSFESSGRISRINISVGDKVSAGQTLVQLESADLSTQLQEAEAVVRVEQAKLNDLLSGAKIEEIKVQEVKVQNAKISLIDKKEALINSIRDAYTKSDDAVRNKTDQIFDNPRSLNPILKFHPTNSQYEIDLETERPNIENILNSWKIDIDAINITSDIVTNAQNVKSNLNQVKLYLDKVALAVNNASPSQSITQTTIDAWKTDTSTARTNINTAITNLATADESMRLALSTLSLEESNLNLKISGATLEEIVAQEASLDRAVASANNIRVKISKTILRSPISGIITAQNAKIGEIAVANSIVVSIISASKFEVETNIAEVDIADVKISDGAQITLDAYGNDVIFGARVISVDPAETIIEGVATYKVKMQFLEDDSRIKSGMTANITILTDKREGVNAVPQRAVIDRNGVKIIRTIQKDLSIKEVSVRTGLRGSDGNIEIIEGVNEGDRVITFFKE</sequence>
<gene>
    <name evidence="5" type="ORF">COU46_01105</name>
</gene>
<feature type="transmembrane region" description="Helical" evidence="4">
    <location>
        <begin position="12"/>
        <end position="30"/>
    </location>
</feature>
<dbReference type="NCBIfam" id="TIGR01730">
    <property type="entry name" value="RND_mfp"/>
    <property type="match status" value="1"/>
</dbReference>
<accession>A0A2H0TG32</accession>
<dbReference type="Proteomes" id="UP000229383">
    <property type="component" value="Unassembled WGS sequence"/>
</dbReference>
<dbReference type="Gene3D" id="2.40.30.170">
    <property type="match status" value="1"/>
</dbReference>
<dbReference type="Gene3D" id="2.40.420.20">
    <property type="match status" value="1"/>
</dbReference>
<comment type="similarity">
    <text evidence="2">Belongs to the membrane fusion protein (MFP) (TC 8.A.1) family.</text>
</comment>
<keyword evidence="4" id="KW-1133">Transmembrane helix</keyword>
<dbReference type="SUPFAM" id="SSF111369">
    <property type="entry name" value="HlyD-like secretion proteins"/>
    <property type="match status" value="1"/>
</dbReference>
<organism evidence="5 6">
    <name type="scientific">Candidatus Niyogibacteria bacterium CG10_big_fil_rev_8_21_14_0_10_42_19</name>
    <dbReference type="NCBI Taxonomy" id="1974725"/>
    <lineage>
        <taxon>Bacteria</taxon>
        <taxon>Candidatus Niyogiibacteriota</taxon>
    </lineage>
</organism>
<evidence type="ECO:0000256" key="4">
    <source>
        <dbReference type="SAM" id="Phobius"/>
    </source>
</evidence>
<evidence type="ECO:0000256" key="3">
    <source>
        <dbReference type="ARBA" id="ARBA00023054"/>
    </source>
</evidence>
<dbReference type="InterPro" id="IPR050465">
    <property type="entry name" value="UPF0194_transport"/>
</dbReference>
<name>A0A2H0TG32_9BACT</name>
<keyword evidence="4" id="KW-0472">Membrane</keyword>
<dbReference type="Gene3D" id="2.40.50.100">
    <property type="match status" value="1"/>
</dbReference>
<comment type="subcellular location">
    <subcellularLocation>
        <location evidence="1">Cell envelope</location>
    </subcellularLocation>
</comment>
<dbReference type="AlphaFoldDB" id="A0A2H0TG32"/>
<evidence type="ECO:0000256" key="1">
    <source>
        <dbReference type="ARBA" id="ARBA00004196"/>
    </source>
</evidence>
<keyword evidence="4" id="KW-0812">Transmembrane</keyword>
<dbReference type="PRINTS" id="PR01490">
    <property type="entry name" value="RTXTOXIND"/>
</dbReference>
<comment type="caution">
    <text evidence="5">The sequence shown here is derived from an EMBL/GenBank/DDBJ whole genome shotgun (WGS) entry which is preliminary data.</text>
</comment>
<evidence type="ECO:0000313" key="6">
    <source>
        <dbReference type="Proteomes" id="UP000229383"/>
    </source>
</evidence>
<dbReference type="GO" id="GO:0016020">
    <property type="term" value="C:membrane"/>
    <property type="evidence" value="ECO:0007669"/>
    <property type="project" value="InterPro"/>
</dbReference>
<dbReference type="EMBL" id="PFCN01000014">
    <property type="protein sequence ID" value="PIR70519.1"/>
    <property type="molecule type" value="Genomic_DNA"/>
</dbReference>
<dbReference type="PANTHER" id="PTHR32347">
    <property type="entry name" value="EFFLUX SYSTEM COMPONENT YKNX-RELATED"/>
    <property type="match status" value="1"/>
</dbReference>
<dbReference type="InterPro" id="IPR006143">
    <property type="entry name" value="RND_pump_MFP"/>
</dbReference>
<dbReference type="GO" id="GO:0030313">
    <property type="term" value="C:cell envelope"/>
    <property type="evidence" value="ECO:0007669"/>
    <property type="project" value="UniProtKB-SubCell"/>
</dbReference>
<protein>
    <recommendedName>
        <fullName evidence="7">Membrane fusion protein biotin-lipoyl like domain-containing protein</fullName>
    </recommendedName>
</protein>
<proteinExistence type="inferred from homology"/>
<reference evidence="6" key="1">
    <citation type="submission" date="2017-09" db="EMBL/GenBank/DDBJ databases">
        <title>Depth-based differentiation of microbial function through sediment-hosted aquifers and enrichment of novel symbionts in the deep terrestrial subsurface.</title>
        <authorList>
            <person name="Probst A.J."/>
            <person name="Ladd B."/>
            <person name="Jarett J.K."/>
            <person name="Geller-Mcgrath D.E."/>
            <person name="Sieber C.M.K."/>
            <person name="Emerson J.B."/>
            <person name="Anantharaman K."/>
            <person name="Thomas B.C."/>
            <person name="Malmstrom R."/>
            <person name="Stieglmeier M."/>
            <person name="Klingl A."/>
            <person name="Woyke T."/>
            <person name="Ryan C.M."/>
            <person name="Banfield J.F."/>
        </authorList>
    </citation>
    <scope>NUCLEOTIDE SEQUENCE [LARGE SCALE GENOMIC DNA]</scope>
</reference>
<evidence type="ECO:0000313" key="5">
    <source>
        <dbReference type="EMBL" id="PIR70519.1"/>
    </source>
</evidence>
<evidence type="ECO:0008006" key="7">
    <source>
        <dbReference type="Google" id="ProtNLM"/>
    </source>
</evidence>
<dbReference type="GO" id="GO:0022857">
    <property type="term" value="F:transmembrane transporter activity"/>
    <property type="evidence" value="ECO:0007669"/>
    <property type="project" value="InterPro"/>
</dbReference>
<evidence type="ECO:0000256" key="2">
    <source>
        <dbReference type="ARBA" id="ARBA00009477"/>
    </source>
</evidence>
<keyword evidence="3" id="KW-0175">Coiled coil</keyword>